<dbReference type="OrthoDB" id="1869454at2759"/>
<dbReference type="EMBL" id="JABFUD020000020">
    <property type="protein sequence ID" value="KAI5064564.1"/>
    <property type="molecule type" value="Genomic_DNA"/>
</dbReference>
<protein>
    <submittedName>
        <fullName evidence="1">Uncharacterized protein</fullName>
    </submittedName>
</protein>
<evidence type="ECO:0000313" key="1">
    <source>
        <dbReference type="EMBL" id="KAI5064564.1"/>
    </source>
</evidence>
<gene>
    <name evidence="1" type="ORF">GOP47_0021234</name>
</gene>
<keyword evidence="2" id="KW-1185">Reference proteome</keyword>
<sequence>MSKGNTWLCRCDLSSFRHIMKLSKQTEQPTMYKLRCGWTQQSGGETDAVQVPAMIQPKHKDKARPKALRSVGQAKVLIGYGQLGFFPYTFPSQTYNKAHPKALRSVGQAKVLIGYGQLGFFPYTFPSQTYNKAHHRPPLSPACFTHILSGPQVGLAALR</sequence>
<organism evidence="1 2">
    <name type="scientific">Adiantum capillus-veneris</name>
    <name type="common">Maidenhair fern</name>
    <dbReference type="NCBI Taxonomy" id="13818"/>
    <lineage>
        <taxon>Eukaryota</taxon>
        <taxon>Viridiplantae</taxon>
        <taxon>Streptophyta</taxon>
        <taxon>Embryophyta</taxon>
        <taxon>Tracheophyta</taxon>
        <taxon>Polypodiopsida</taxon>
        <taxon>Polypodiidae</taxon>
        <taxon>Polypodiales</taxon>
        <taxon>Pteridineae</taxon>
        <taxon>Pteridaceae</taxon>
        <taxon>Vittarioideae</taxon>
        <taxon>Adiantum</taxon>
    </lineage>
</organism>
<name>A0A9D4UAQ5_ADICA</name>
<comment type="caution">
    <text evidence="1">The sequence shown here is derived from an EMBL/GenBank/DDBJ whole genome shotgun (WGS) entry which is preliminary data.</text>
</comment>
<reference evidence="1" key="1">
    <citation type="submission" date="2021-01" db="EMBL/GenBank/DDBJ databases">
        <title>Adiantum capillus-veneris genome.</title>
        <authorList>
            <person name="Fang Y."/>
            <person name="Liao Q."/>
        </authorList>
    </citation>
    <scope>NUCLEOTIDE SEQUENCE</scope>
    <source>
        <strain evidence="1">H3</strain>
        <tissue evidence="1">Leaf</tissue>
    </source>
</reference>
<proteinExistence type="predicted"/>
<evidence type="ECO:0000313" key="2">
    <source>
        <dbReference type="Proteomes" id="UP000886520"/>
    </source>
</evidence>
<accession>A0A9D4UAQ5</accession>
<dbReference type="Proteomes" id="UP000886520">
    <property type="component" value="Chromosome 20"/>
</dbReference>
<dbReference type="AlphaFoldDB" id="A0A9D4UAQ5"/>